<dbReference type="EMBL" id="QUSZ01009048">
    <property type="protein sequence ID" value="RHX99609.1"/>
    <property type="molecule type" value="Genomic_DNA"/>
</dbReference>
<protein>
    <submittedName>
        <fullName evidence="1">Uncharacterized protein</fullName>
    </submittedName>
</protein>
<dbReference type="Proteomes" id="UP000266239">
    <property type="component" value="Unassembled WGS sequence"/>
</dbReference>
<accession>A0A396ZVP4</accession>
<evidence type="ECO:0000313" key="8">
    <source>
        <dbReference type="Proteomes" id="UP000265427"/>
    </source>
</evidence>
<gene>
    <name evidence="2" type="ORF">DYB25_002550</name>
    <name evidence="6" type="ORF">DYB26_006529</name>
    <name evidence="5" type="ORF">DYB30_003458</name>
    <name evidence="7" type="ORF">DYB31_003584</name>
    <name evidence="3" type="ORF">DYB34_006410</name>
    <name evidence="1" type="ORF">DYB36_003270</name>
    <name evidence="4" type="ORF">DYB38_008214</name>
</gene>
<evidence type="ECO:0000313" key="10">
    <source>
        <dbReference type="Proteomes" id="UP000266196"/>
    </source>
</evidence>
<reference evidence="8 9" key="1">
    <citation type="submission" date="2018-08" db="EMBL/GenBank/DDBJ databases">
        <title>Aphanomyces genome sequencing and annotation.</title>
        <authorList>
            <person name="Minardi D."/>
            <person name="Oidtmann B."/>
            <person name="Van Der Giezen M."/>
            <person name="Studholme D.J."/>
        </authorList>
    </citation>
    <scope>NUCLEOTIDE SEQUENCE [LARGE SCALE GENOMIC DNA]</scope>
    <source>
        <strain evidence="7 10">197901</strain>
        <strain evidence="5 12">D2</strain>
        <strain evidence="6 14">FDL457</strain>
        <strain evidence="1 8">Kv</strain>
        <strain evidence="4 9">SA</strain>
        <strain evidence="3 13">Si</strain>
        <strain evidence="2 11">Yx</strain>
    </source>
</reference>
<dbReference type="EMBL" id="QUTA01009157">
    <property type="protein sequence ID" value="RHY01612.1"/>
    <property type="molecule type" value="Genomic_DNA"/>
</dbReference>
<evidence type="ECO:0000313" key="4">
    <source>
        <dbReference type="EMBL" id="RHY57043.1"/>
    </source>
</evidence>
<evidence type="ECO:0000313" key="5">
    <source>
        <dbReference type="EMBL" id="RHY67950.1"/>
    </source>
</evidence>
<evidence type="ECO:0000313" key="14">
    <source>
        <dbReference type="Proteomes" id="UP000286510"/>
    </source>
</evidence>
<evidence type="ECO:0000313" key="7">
    <source>
        <dbReference type="EMBL" id="RHZ33516.1"/>
    </source>
</evidence>
<dbReference type="AlphaFoldDB" id="A0A396ZVP4"/>
<evidence type="ECO:0000313" key="2">
    <source>
        <dbReference type="EMBL" id="RHY01612.1"/>
    </source>
</evidence>
<evidence type="ECO:0000313" key="1">
    <source>
        <dbReference type="EMBL" id="RHX99609.1"/>
    </source>
</evidence>
<evidence type="ECO:0000313" key="3">
    <source>
        <dbReference type="EMBL" id="RHY43835.1"/>
    </source>
</evidence>
<dbReference type="Proteomes" id="UP000265427">
    <property type="component" value="Unassembled WGS sequence"/>
</dbReference>
<evidence type="ECO:0000313" key="9">
    <source>
        <dbReference type="Proteomes" id="UP000265716"/>
    </source>
</evidence>
<dbReference type="EMBL" id="QUTF01016530">
    <property type="protein sequence ID" value="RHZ06550.1"/>
    <property type="molecule type" value="Genomic_DNA"/>
</dbReference>
<evidence type="ECO:0000313" key="12">
    <source>
        <dbReference type="Proteomes" id="UP000266643"/>
    </source>
</evidence>
<proteinExistence type="predicted"/>
<dbReference type="EMBL" id="QUTD01004461">
    <property type="protein sequence ID" value="RHY67950.1"/>
    <property type="molecule type" value="Genomic_DNA"/>
</dbReference>
<evidence type="ECO:0000313" key="13">
    <source>
        <dbReference type="Proteomes" id="UP000283543"/>
    </source>
</evidence>
<evidence type="ECO:0000313" key="6">
    <source>
        <dbReference type="EMBL" id="RHZ06550.1"/>
    </source>
</evidence>
<dbReference type="Proteomes" id="UP000266643">
    <property type="component" value="Unassembled WGS sequence"/>
</dbReference>
<dbReference type="EMBL" id="QUTB01007996">
    <property type="protein sequence ID" value="RHY43835.1"/>
    <property type="molecule type" value="Genomic_DNA"/>
</dbReference>
<dbReference type="EMBL" id="QUTC01005601">
    <property type="protein sequence ID" value="RHY57043.1"/>
    <property type="molecule type" value="Genomic_DNA"/>
</dbReference>
<dbReference type="Proteomes" id="UP000283543">
    <property type="component" value="Unassembled WGS sequence"/>
</dbReference>
<dbReference type="Proteomes" id="UP000265716">
    <property type="component" value="Unassembled WGS sequence"/>
</dbReference>
<dbReference type="Proteomes" id="UP000286510">
    <property type="component" value="Unassembled WGS sequence"/>
</dbReference>
<dbReference type="EMBL" id="QUTE01006218">
    <property type="protein sequence ID" value="RHZ33516.1"/>
    <property type="molecule type" value="Genomic_DNA"/>
</dbReference>
<dbReference type="Proteomes" id="UP000266196">
    <property type="component" value="Unassembled WGS sequence"/>
</dbReference>
<comment type="caution">
    <text evidence="1">The sequence shown here is derived from an EMBL/GenBank/DDBJ whole genome shotgun (WGS) entry which is preliminary data.</text>
</comment>
<sequence length="265" mass="28075">MPGGGAPESSKSIVDKYCWSSYLAGLLGACLADLEGGHLCQQWSHDELVGENQKTHLEACQGDLDLFINVETTDRHCYLVGGGHLVEGLQADHRAGALAAGLLADLLVGVLAVGLQVLLPAALLVEALLVGRQADLQVVLPAEDLFLGVHRVGDLFLAGHRVAVLYQAGRRGAAPFLVVRPAEDLFQAERRAAALFPVGHLVEDLSPVGLRGVVRVREDLQGGGPLPESCQEDHHPAVGQGVVRVLSEVLQGLCKVELSSRPVRV</sequence>
<organism evidence="1 8">
    <name type="scientific">Aphanomyces astaci</name>
    <name type="common">Crayfish plague agent</name>
    <dbReference type="NCBI Taxonomy" id="112090"/>
    <lineage>
        <taxon>Eukaryota</taxon>
        <taxon>Sar</taxon>
        <taxon>Stramenopiles</taxon>
        <taxon>Oomycota</taxon>
        <taxon>Saprolegniomycetes</taxon>
        <taxon>Saprolegniales</taxon>
        <taxon>Verrucalvaceae</taxon>
        <taxon>Aphanomyces</taxon>
    </lineage>
</organism>
<name>A0A396ZVP4_APHAT</name>
<evidence type="ECO:0000313" key="11">
    <source>
        <dbReference type="Proteomes" id="UP000266239"/>
    </source>
</evidence>